<dbReference type="InterPro" id="IPR036397">
    <property type="entry name" value="RNaseH_sf"/>
</dbReference>
<keyword evidence="3" id="KW-1185">Reference proteome</keyword>
<dbReference type="PANTHER" id="PTHR46889:SF5">
    <property type="entry name" value="INTEGRASE PROTEIN"/>
    <property type="match status" value="1"/>
</dbReference>
<reference evidence="2 3" key="1">
    <citation type="submission" date="2017-02" db="EMBL/GenBank/DDBJ databases">
        <authorList>
            <person name="Peterson S.W."/>
        </authorList>
    </citation>
    <scope>NUCLEOTIDE SEQUENCE [LARGE SCALE GENOMIC DNA]</scope>
    <source>
        <strain evidence="2">Psychrobacter_piechaudii</strain>
    </source>
</reference>
<name>A0A1R4GVH4_9GAMM</name>
<dbReference type="Pfam" id="PF00665">
    <property type="entry name" value="rve"/>
    <property type="match status" value="1"/>
</dbReference>
<dbReference type="Proteomes" id="UP000188357">
    <property type="component" value="Unassembled WGS sequence"/>
</dbReference>
<sequence length="342" mass="39182">MIQEANISGARLKQACNEVGISLRTYRRWYKQGQIVHDKRAEAVRPMPINKLTDNETATIIAVCNEPRFASLPPTQIVPTLLDEGIYHASESTFYRVLKAHNQLNHRGRSLAPKVSSKPESFTATGPCQVFCWDITYLPSPVRGQFYYLYMIEDVYSRKIVGWEVYDHESGELAAQLLQRTLIKEKCLHSGLVLHSDNGAPMKAQTMRMKAYELGVVTSYSRPRVSNDNPFAESLFKTCKYRPNWPTDGINSLDEARAWVLRFAHWYNMEHKHSQLRFVTPHERHTGEDKVILENRKQTIESAKALNPARWGGREVRDCTPVPPTTLNPVKELKSIDKMRVA</sequence>
<dbReference type="GO" id="GO:0003676">
    <property type="term" value="F:nucleic acid binding"/>
    <property type="evidence" value="ECO:0007669"/>
    <property type="project" value="InterPro"/>
</dbReference>
<dbReference type="EMBL" id="FUGE01000160">
    <property type="protein sequence ID" value="SJM72310.1"/>
    <property type="molecule type" value="Genomic_DNA"/>
</dbReference>
<dbReference type="InterPro" id="IPR050900">
    <property type="entry name" value="Transposase_IS3/IS150/IS904"/>
</dbReference>
<feature type="domain" description="Integrase catalytic" evidence="1">
    <location>
        <begin position="123"/>
        <end position="289"/>
    </location>
</feature>
<organism evidence="2 3">
    <name type="scientific">Psychrobacter piechaudii</name>
    <dbReference type="NCBI Taxonomy" id="1945521"/>
    <lineage>
        <taxon>Bacteria</taxon>
        <taxon>Pseudomonadati</taxon>
        <taxon>Pseudomonadota</taxon>
        <taxon>Gammaproteobacteria</taxon>
        <taxon>Moraxellales</taxon>
        <taxon>Moraxellaceae</taxon>
        <taxon>Psychrobacter</taxon>
    </lineage>
</organism>
<gene>
    <name evidence="2" type="ORF">A1232T_01670</name>
</gene>
<dbReference type="SUPFAM" id="SSF53098">
    <property type="entry name" value="Ribonuclease H-like"/>
    <property type="match status" value="1"/>
</dbReference>
<proteinExistence type="predicted"/>
<dbReference type="PROSITE" id="PS50994">
    <property type="entry name" value="INTEGRASE"/>
    <property type="match status" value="1"/>
</dbReference>
<accession>A0A1R4GVH4</accession>
<protein>
    <submittedName>
        <fullName evidence="2">Integrase core domain protein</fullName>
    </submittedName>
</protein>
<dbReference type="PANTHER" id="PTHR46889">
    <property type="entry name" value="TRANSPOSASE INSF FOR INSERTION SEQUENCE IS3B-RELATED"/>
    <property type="match status" value="1"/>
</dbReference>
<dbReference type="GO" id="GO:0015074">
    <property type="term" value="P:DNA integration"/>
    <property type="evidence" value="ECO:0007669"/>
    <property type="project" value="InterPro"/>
</dbReference>
<evidence type="ECO:0000313" key="2">
    <source>
        <dbReference type="EMBL" id="SJM72310.1"/>
    </source>
</evidence>
<dbReference type="InterPro" id="IPR001584">
    <property type="entry name" value="Integrase_cat-core"/>
</dbReference>
<dbReference type="NCBIfam" id="NF033516">
    <property type="entry name" value="transpos_IS3"/>
    <property type="match status" value="1"/>
</dbReference>
<evidence type="ECO:0000259" key="1">
    <source>
        <dbReference type="PROSITE" id="PS50994"/>
    </source>
</evidence>
<dbReference type="InterPro" id="IPR012337">
    <property type="entry name" value="RNaseH-like_sf"/>
</dbReference>
<dbReference type="AlphaFoldDB" id="A0A1R4GVH4"/>
<dbReference type="Gene3D" id="3.30.420.10">
    <property type="entry name" value="Ribonuclease H-like superfamily/Ribonuclease H"/>
    <property type="match status" value="1"/>
</dbReference>
<evidence type="ECO:0000313" key="3">
    <source>
        <dbReference type="Proteomes" id="UP000188357"/>
    </source>
</evidence>
<dbReference type="InterPro" id="IPR048020">
    <property type="entry name" value="Transpos_IS3"/>
</dbReference>